<evidence type="ECO:0000313" key="3">
    <source>
        <dbReference type="EMBL" id="CAD8422750.1"/>
    </source>
</evidence>
<sequence length="230" mass="26433">MDRDKNGLLSEEEFLVGISKIKHGMSKIEVRKIFDLADRDGSKTLDYDEFLAMLSTTGLGYGLKLPPSTRDERGIIQVKPTTDRYFGEQVRKQNTGKSIVDVDFSLARGQHFSQELYETRIASMQRFVAMTVMFHQMGKRVSSFFHAISFGFWGYRMDRTHSIMRIATTASPVSGADVRDRMFYIKMLKKVKHSINIISTAYLSYKRLEQTRIKVLEKATLLPNTNISEH</sequence>
<name>A0A7S0GKY2_9STRA</name>
<dbReference type="GO" id="GO:0005509">
    <property type="term" value="F:calcium ion binding"/>
    <property type="evidence" value="ECO:0007669"/>
    <property type="project" value="InterPro"/>
</dbReference>
<feature type="domain" description="EF-hand" evidence="2">
    <location>
        <begin position="1"/>
        <end position="24"/>
    </location>
</feature>
<dbReference type="InterPro" id="IPR018247">
    <property type="entry name" value="EF_Hand_1_Ca_BS"/>
</dbReference>
<dbReference type="SUPFAM" id="SSF47473">
    <property type="entry name" value="EF-hand"/>
    <property type="match status" value="1"/>
</dbReference>
<organism evidence="3">
    <name type="scientific">Proboscia inermis</name>
    <dbReference type="NCBI Taxonomy" id="420281"/>
    <lineage>
        <taxon>Eukaryota</taxon>
        <taxon>Sar</taxon>
        <taxon>Stramenopiles</taxon>
        <taxon>Ochrophyta</taxon>
        <taxon>Bacillariophyta</taxon>
        <taxon>Coscinodiscophyceae</taxon>
        <taxon>Rhizosoleniophycidae</taxon>
        <taxon>Rhizosoleniales</taxon>
        <taxon>Rhizosoleniaceae</taxon>
        <taxon>Proboscia</taxon>
    </lineage>
</organism>
<dbReference type="Pfam" id="PF13499">
    <property type="entry name" value="EF-hand_7"/>
    <property type="match status" value="1"/>
</dbReference>
<dbReference type="CDD" id="cd00051">
    <property type="entry name" value="EFh"/>
    <property type="match status" value="1"/>
</dbReference>
<dbReference type="EMBL" id="HBEL01040623">
    <property type="protein sequence ID" value="CAD8422750.1"/>
    <property type="molecule type" value="Transcribed_RNA"/>
</dbReference>
<feature type="domain" description="EF-hand" evidence="2">
    <location>
        <begin position="25"/>
        <end position="60"/>
    </location>
</feature>
<gene>
    <name evidence="3" type="ORF">PINE0816_LOCUS18907</name>
</gene>
<dbReference type="Gene3D" id="1.10.238.10">
    <property type="entry name" value="EF-hand"/>
    <property type="match status" value="1"/>
</dbReference>
<proteinExistence type="predicted"/>
<dbReference type="InterPro" id="IPR011992">
    <property type="entry name" value="EF-hand-dom_pair"/>
</dbReference>
<dbReference type="InterPro" id="IPR002048">
    <property type="entry name" value="EF_hand_dom"/>
</dbReference>
<dbReference type="AlphaFoldDB" id="A0A7S0GKY2"/>
<evidence type="ECO:0000259" key="2">
    <source>
        <dbReference type="PROSITE" id="PS50222"/>
    </source>
</evidence>
<dbReference type="PROSITE" id="PS00018">
    <property type="entry name" value="EF_HAND_1"/>
    <property type="match status" value="2"/>
</dbReference>
<protein>
    <recommendedName>
        <fullName evidence="2">EF-hand domain-containing protein</fullName>
    </recommendedName>
</protein>
<evidence type="ECO:0000256" key="1">
    <source>
        <dbReference type="ARBA" id="ARBA00022837"/>
    </source>
</evidence>
<dbReference type="SMART" id="SM00054">
    <property type="entry name" value="EFh"/>
    <property type="match status" value="2"/>
</dbReference>
<keyword evidence="1" id="KW-0106">Calcium</keyword>
<accession>A0A7S0GKY2</accession>
<dbReference type="PROSITE" id="PS50222">
    <property type="entry name" value="EF_HAND_2"/>
    <property type="match status" value="2"/>
</dbReference>
<reference evidence="3" key="1">
    <citation type="submission" date="2021-01" db="EMBL/GenBank/DDBJ databases">
        <authorList>
            <person name="Corre E."/>
            <person name="Pelletier E."/>
            <person name="Niang G."/>
            <person name="Scheremetjew M."/>
            <person name="Finn R."/>
            <person name="Kale V."/>
            <person name="Holt S."/>
            <person name="Cochrane G."/>
            <person name="Meng A."/>
            <person name="Brown T."/>
            <person name="Cohen L."/>
        </authorList>
    </citation>
    <scope>NUCLEOTIDE SEQUENCE</scope>
    <source>
        <strain evidence="3">CCAP1064/1</strain>
    </source>
</reference>